<dbReference type="EMBL" id="JBHRYR010000003">
    <property type="protein sequence ID" value="MFC3853260.1"/>
    <property type="molecule type" value="Genomic_DNA"/>
</dbReference>
<proteinExistence type="inferred from homology"/>
<feature type="domain" description="Thioredoxin" evidence="3">
    <location>
        <begin position="37"/>
        <end position="198"/>
    </location>
</feature>
<keyword evidence="2" id="KW-0186">Copper</keyword>
<evidence type="ECO:0000313" key="5">
    <source>
        <dbReference type="Proteomes" id="UP001595617"/>
    </source>
</evidence>
<organism evidence="4 5">
    <name type="scientific">Saccharospirillum mangrovi</name>
    <dbReference type="NCBI Taxonomy" id="2161747"/>
    <lineage>
        <taxon>Bacteria</taxon>
        <taxon>Pseudomonadati</taxon>
        <taxon>Pseudomonadota</taxon>
        <taxon>Gammaproteobacteria</taxon>
        <taxon>Oceanospirillales</taxon>
        <taxon>Saccharospirillaceae</taxon>
        <taxon>Saccharospirillum</taxon>
    </lineage>
</organism>
<protein>
    <submittedName>
        <fullName evidence="4">SCO family protein</fullName>
    </submittedName>
</protein>
<dbReference type="InterPro" id="IPR036249">
    <property type="entry name" value="Thioredoxin-like_sf"/>
</dbReference>
<name>A0ABV8A1L8_9GAMM</name>
<dbReference type="RefSeq" id="WP_380696249.1">
    <property type="nucleotide sequence ID" value="NZ_JBHRYR010000003.1"/>
</dbReference>
<comment type="caution">
    <text evidence="4">The sequence shown here is derived from an EMBL/GenBank/DDBJ whole genome shotgun (WGS) entry which is preliminary data.</text>
</comment>
<dbReference type="Pfam" id="PF02630">
    <property type="entry name" value="SCO1-SenC"/>
    <property type="match status" value="1"/>
</dbReference>
<dbReference type="SUPFAM" id="SSF52833">
    <property type="entry name" value="Thioredoxin-like"/>
    <property type="match status" value="1"/>
</dbReference>
<gene>
    <name evidence="4" type="ORF">ACFOOG_10495</name>
</gene>
<evidence type="ECO:0000256" key="1">
    <source>
        <dbReference type="ARBA" id="ARBA00010996"/>
    </source>
</evidence>
<dbReference type="Gene3D" id="3.40.30.10">
    <property type="entry name" value="Glutaredoxin"/>
    <property type="match status" value="1"/>
</dbReference>
<dbReference type="PANTHER" id="PTHR12151:SF25">
    <property type="entry name" value="LINALOOL DEHYDRATASE_ISOMERASE DOMAIN-CONTAINING PROTEIN"/>
    <property type="match status" value="1"/>
</dbReference>
<comment type="similarity">
    <text evidence="1">Belongs to the SCO1/2 family.</text>
</comment>
<dbReference type="Proteomes" id="UP001595617">
    <property type="component" value="Unassembled WGS sequence"/>
</dbReference>
<dbReference type="InterPro" id="IPR013766">
    <property type="entry name" value="Thioredoxin_domain"/>
</dbReference>
<dbReference type="CDD" id="cd02968">
    <property type="entry name" value="SCO"/>
    <property type="match status" value="1"/>
</dbReference>
<dbReference type="InterPro" id="IPR003782">
    <property type="entry name" value="SCO1/SenC"/>
</dbReference>
<reference evidence="5" key="1">
    <citation type="journal article" date="2019" name="Int. J. Syst. Evol. Microbiol.">
        <title>The Global Catalogue of Microorganisms (GCM) 10K type strain sequencing project: providing services to taxonomists for standard genome sequencing and annotation.</title>
        <authorList>
            <consortium name="The Broad Institute Genomics Platform"/>
            <consortium name="The Broad Institute Genome Sequencing Center for Infectious Disease"/>
            <person name="Wu L."/>
            <person name="Ma J."/>
        </authorList>
    </citation>
    <scope>NUCLEOTIDE SEQUENCE [LARGE SCALE GENOMIC DNA]</scope>
    <source>
        <strain evidence="5">IBRC 10765</strain>
    </source>
</reference>
<evidence type="ECO:0000256" key="2">
    <source>
        <dbReference type="ARBA" id="ARBA00023008"/>
    </source>
</evidence>
<evidence type="ECO:0000313" key="4">
    <source>
        <dbReference type="EMBL" id="MFC3853260.1"/>
    </source>
</evidence>
<keyword evidence="5" id="KW-1185">Reference proteome</keyword>
<evidence type="ECO:0000259" key="3">
    <source>
        <dbReference type="PROSITE" id="PS51352"/>
    </source>
</evidence>
<dbReference type="PROSITE" id="PS51352">
    <property type="entry name" value="THIOREDOXIN_2"/>
    <property type="match status" value="1"/>
</dbReference>
<accession>A0ABV8A1L8</accession>
<sequence length="198" mass="21984">MTRLNQGLMLLVAALLVALAALLLIRNTDRVNERSSVAAPPPGGDFVLTMQDATFQLSDYAGQIVVMYFGYTYCPDVCPTSLAVMNQSIRQLSDEQQAAIVPVFISVDPQRDTPERLHEYAQFFHPRLQGITGTVAELQRVGQQYGVAWHYGTPDESGRYSVDHSSSLYVIDRTGQLAHIVHHDQRPDALLKALQDTL</sequence>
<dbReference type="PANTHER" id="PTHR12151">
    <property type="entry name" value="ELECTRON TRANSPORT PROTIN SCO1/SENC FAMILY MEMBER"/>
    <property type="match status" value="1"/>
</dbReference>